<organism evidence="1 2">
    <name type="scientific">Catharanthus roseus</name>
    <name type="common">Madagascar periwinkle</name>
    <name type="synonym">Vinca rosea</name>
    <dbReference type="NCBI Taxonomy" id="4058"/>
    <lineage>
        <taxon>Eukaryota</taxon>
        <taxon>Viridiplantae</taxon>
        <taxon>Streptophyta</taxon>
        <taxon>Embryophyta</taxon>
        <taxon>Tracheophyta</taxon>
        <taxon>Spermatophyta</taxon>
        <taxon>Magnoliopsida</taxon>
        <taxon>eudicotyledons</taxon>
        <taxon>Gunneridae</taxon>
        <taxon>Pentapetalae</taxon>
        <taxon>asterids</taxon>
        <taxon>lamiids</taxon>
        <taxon>Gentianales</taxon>
        <taxon>Apocynaceae</taxon>
        <taxon>Rauvolfioideae</taxon>
        <taxon>Vinceae</taxon>
        <taxon>Catharanthinae</taxon>
        <taxon>Catharanthus</taxon>
    </lineage>
</organism>
<gene>
    <name evidence="1" type="ORF">M9H77_03723</name>
</gene>
<protein>
    <submittedName>
        <fullName evidence="1">Uncharacterized protein</fullName>
    </submittedName>
</protein>
<evidence type="ECO:0000313" key="2">
    <source>
        <dbReference type="Proteomes" id="UP001060085"/>
    </source>
</evidence>
<sequence>MWWTLLRRSSFNFKLVVDFSSWTKLQFQACGELSLAHEIYISPLQQNRKRALGKLKATCNLTTMNREFHPPKYVGAEEPFITLDVPDNLRKEIYLAAFPSCWIYKFLLLGKKIGYIYASVFKVSHSQTLQNVLQLWKSSAFLDTKSKVKLPNSTRTLPATGLGNSSKALEKTSALTIPEANPLSKTSNPTMVATGSQSSKTDTDRDHQTYEAPIMSLDSFLEGVPSQSFDALRSAACDMMTKEAYLESFSEVKRQLKEIASKDSIGNKQNELQKELDMLMERKQGICTSIRLYEEELKKVHTESWSKKEEVVAIENAPFQYDKVGCII</sequence>
<accession>A0ACC0CC75</accession>
<reference evidence="2" key="1">
    <citation type="journal article" date="2023" name="Nat. Plants">
        <title>Single-cell RNA sequencing provides a high-resolution roadmap for understanding the multicellular compartmentation of specialized metabolism.</title>
        <authorList>
            <person name="Sun S."/>
            <person name="Shen X."/>
            <person name="Li Y."/>
            <person name="Li Y."/>
            <person name="Wang S."/>
            <person name="Li R."/>
            <person name="Zhang H."/>
            <person name="Shen G."/>
            <person name="Guo B."/>
            <person name="Wei J."/>
            <person name="Xu J."/>
            <person name="St-Pierre B."/>
            <person name="Chen S."/>
            <person name="Sun C."/>
        </authorList>
    </citation>
    <scope>NUCLEOTIDE SEQUENCE [LARGE SCALE GENOMIC DNA]</scope>
</reference>
<dbReference type="EMBL" id="CM044701">
    <property type="protein sequence ID" value="KAI5682495.1"/>
    <property type="molecule type" value="Genomic_DNA"/>
</dbReference>
<comment type="caution">
    <text evidence="1">The sequence shown here is derived from an EMBL/GenBank/DDBJ whole genome shotgun (WGS) entry which is preliminary data.</text>
</comment>
<name>A0ACC0CC75_CATRO</name>
<evidence type="ECO:0000313" key="1">
    <source>
        <dbReference type="EMBL" id="KAI5682495.1"/>
    </source>
</evidence>
<dbReference type="Proteomes" id="UP001060085">
    <property type="component" value="Linkage Group LG01"/>
</dbReference>
<proteinExistence type="predicted"/>
<keyword evidence="2" id="KW-1185">Reference proteome</keyword>